<proteinExistence type="predicted"/>
<name>A0AAD7XM43_9STRA</name>
<dbReference type="PANTHER" id="PTHR36052:SF1">
    <property type="entry name" value="EXCITATORY AMINO ACID TRANSPORTER"/>
    <property type="match status" value="1"/>
</dbReference>
<keyword evidence="2" id="KW-1185">Reference proteome</keyword>
<dbReference type="AlphaFoldDB" id="A0AAD7XM43"/>
<dbReference type="Proteomes" id="UP001230188">
    <property type="component" value="Unassembled WGS sequence"/>
</dbReference>
<sequence length="89" mass="10213">MTLASGLFGAFVGLGLQFSSNTIRKLHLWRRPWEHLVLVGIGAWCGHNYPRWEDELLDSVNRMRVDRKLPPLKKAFWGVQVTTQGPPEE</sequence>
<dbReference type="PANTHER" id="PTHR36052">
    <property type="entry name" value="EXCITATORY AMINO ACID TRANSPORTER"/>
    <property type="match status" value="1"/>
</dbReference>
<organism evidence="1 2">
    <name type="scientific">Chrysophaeum taylorii</name>
    <dbReference type="NCBI Taxonomy" id="2483200"/>
    <lineage>
        <taxon>Eukaryota</taxon>
        <taxon>Sar</taxon>
        <taxon>Stramenopiles</taxon>
        <taxon>Ochrophyta</taxon>
        <taxon>Pelagophyceae</taxon>
        <taxon>Pelagomonadales</taxon>
        <taxon>Pelagomonadaceae</taxon>
        <taxon>Chrysophaeum</taxon>
    </lineage>
</organism>
<gene>
    <name evidence="1" type="ORF">CTAYLR_000049</name>
</gene>
<evidence type="ECO:0000313" key="2">
    <source>
        <dbReference type="Proteomes" id="UP001230188"/>
    </source>
</evidence>
<dbReference type="EMBL" id="JAQMWT010000314">
    <property type="protein sequence ID" value="KAJ8605514.1"/>
    <property type="molecule type" value="Genomic_DNA"/>
</dbReference>
<accession>A0AAD7XM43</accession>
<protein>
    <submittedName>
        <fullName evidence="1">Uncharacterized protein</fullName>
    </submittedName>
</protein>
<reference evidence="1" key="1">
    <citation type="submission" date="2023-01" db="EMBL/GenBank/DDBJ databases">
        <title>Metagenome sequencing of chrysophaentin producing Chrysophaeum taylorii.</title>
        <authorList>
            <person name="Davison J."/>
            <person name="Bewley C."/>
        </authorList>
    </citation>
    <scope>NUCLEOTIDE SEQUENCE</scope>
    <source>
        <strain evidence="1">NIES-1699</strain>
    </source>
</reference>
<comment type="caution">
    <text evidence="1">The sequence shown here is derived from an EMBL/GenBank/DDBJ whole genome shotgun (WGS) entry which is preliminary data.</text>
</comment>
<evidence type="ECO:0000313" key="1">
    <source>
        <dbReference type="EMBL" id="KAJ8605514.1"/>
    </source>
</evidence>